<dbReference type="PANTHER" id="PTHR43857">
    <property type="entry name" value="BLR7761 PROTEIN"/>
    <property type="match status" value="1"/>
</dbReference>
<reference evidence="1 2" key="1">
    <citation type="submission" date="2016-10" db="EMBL/GenBank/DDBJ databases">
        <authorList>
            <person name="de Groot N.N."/>
        </authorList>
    </citation>
    <scope>NUCLEOTIDE SEQUENCE [LARGE SCALE GENOMIC DNA]</scope>
    <source>
        <strain evidence="1 2">DSM 21741</strain>
    </source>
</reference>
<evidence type="ECO:0000313" key="2">
    <source>
        <dbReference type="Proteomes" id="UP000199092"/>
    </source>
</evidence>
<dbReference type="STRING" id="546871.SAMN04488543_0887"/>
<dbReference type="Proteomes" id="UP000199092">
    <property type="component" value="Chromosome I"/>
</dbReference>
<dbReference type="AlphaFoldDB" id="A0A1H1NKD4"/>
<dbReference type="InterPro" id="IPR006175">
    <property type="entry name" value="YjgF/YER057c/UK114"/>
</dbReference>
<dbReference type="PANTHER" id="PTHR43857:SF1">
    <property type="entry name" value="YJGH FAMILY PROTEIN"/>
    <property type="match status" value="1"/>
</dbReference>
<dbReference type="CDD" id="cd06154">
    <property type="entry name" value="YjgF_YER057c_UK114_like_6"/>
    <property type="match status" value="1"/>
</dbReference>
<keyword evidence="2" id="KW-1185">Reference proteome</keyword>
<dbReference type="OrthoDB" id="9799840at2"/>
<protein>
    <submittedName>
        <fullName evidence="1">Enamine deaminase RidA, house cleaning of reactive enamine intermediates, YjgF/YER057c/UK114 family</fullName>
    </submittedName>
</protein>
<dbReference type="Pfam" id="PF01042">
    <property type="entry name" value="Ribonuc_L-PSP"/>
    <property type="match status" value="1"/>
</dbReference>
<dbReference type="EMBL" id="LT629749">
    <property type="protein sequence ID" value="SDR99464.1"/>
    <property type="molecule type" value="Genomic_DNA"/>
</dbReference>
<proteinExistence type="predicted"/>
<dbReference type="SUPFAM" id="SSF55298">
    <property type="entry name" value="YjgF-like"/>
    <property type="match status" value="1"/>
</dbReference>
<organism evidence="1 2">
    <name type="scientific">Friedmanniella luteola</name>
    <dbReference type="NCBI Taxonomy" id="546871"/>
    <lineage>
        <taxon>Bacteria</taxon>
        <taxon>Bacillati</taxon>
        <taxon>Actinomycetota</taxon>
        <taxon>Actinomycetes</taxon>
        <taxon>Propionibacteriales</taxon>
        <taxon>Nocardioidaceae</taxon>
        <taxon>Friedmanniella</taxon>
    </lineage>
</organism>
<accession>A0A1H1NKD4</accession>
<dbReference type="RefSeq" id="WP_091410522.1">
    <property type="nucleotide sequence ID" value="NZ_LT629749.1"/>
</dbReference>
<name>A0A1H1NKD4_9ACTN</name>
<evidence type="ECO:0000313" key="1">
    <source>
        <dbReference type="EMBL" id="SDR99464.1"/>
    </source>
</evidence>
<dbReference type="InterPro" id="IPR035959">
    <property type="entry name" value="RutC-like_sf"/>
</dbReference>
<sequence>MSGRRLVSSGGPWEDVVGYSRAVRVGDLVLVAGTTAAADGGGAVGGDDVAAQTREALRRVALALEQAGARLSDVVRTRIYVTDIDRWPEVGQVHGEVFADIRPAATMVEVSRLIDPALLVEIEADAVVAADGDDRA</sequence>
<dbReference type="Gene3D" id="3.30.1330.40">
    <property type="entry name" value="RutC-like"/>
    <property type="match status" value="1"/>
</dbReference>
<gene>
    <name evidence="1" type="ORF">SAMN04488543_0887</name>
</gene>